<gene>
    <name evidence="3" type="ORF">CCO03_08065</name>
</gene>
<dbReference type="PIRSF" id="PIRSF017082">
    <property type="entry name" value="YflP"/>
    <property type="match status" value="1"/>
</dbReference>
<evidence type="ECO:0000256" key="2">
    <source>
        <dbReference type="SAM" id="SignalP"/>
    </source>
</evidence>
<dbReference type="AlphaFoldDB" id="A0A1Y0ESU6"/>
<dbReference type="Proteomes" id="UP000196138">
    <property type="component" value="Chromosome"/>
</dbReference>
<evidence type="ECO:0000256" key="1">
    <source>
        <dbReference type="ARBA" id="ARBA00006987"/>
    </source>
</evidence>
<dbReference type="Gene3D" id="3.40.190.10">
    <property type="entry name" value="Periplasmic binding protein-like II"/>
    <property type="match status" value="1"/>
</dbReference>
<dbReference type="PANTHER" id="PTHR42928">
    <property type="entry name" value="TRICARBOXYLATE-BINDING PROTEIN"/>
    <property type="match status" value="1"/>
</dbReference>
<dbReference type="InterPro" id="IPR005064">
    <property type="entry name" value="BUG"/>
</dbReference>
<dbReference type="RefSeq" id="WP_087284423.1">
    <property type="nucleotide sequence ID" value="NZ_CP021455.1"/>
</dbReference>
<dbReference type="InterPro" id="IPR006311">
    <property type="entry name" value="TAT_signal"/>
</dbReference>
<sequence length="334" mass="35350">MTPTDPSWRRRHVLSAGAALAASPLLAGAAHGANSFATKPIRLIVPFAAGGATDVMARALGDAIGKDLGQAVVVDNKPGAAGIIACDAMAKSAPDGHTWMLGTTSTMVTNRFLYRKLPFDPNKDLAWVGRVCTSPIVLAVHQSLPAKNVAEVLAYMKANKGQVSYGSYGLGSHGHLICAYMSRLAGADAAHVAYKGEAPMILDLVAGQVKIGMGSPMGLKPHLEKIRAVGIIGKQRSNLLPDLPTFWEQNQRDAPYQTLGVTAFAAPGKTPIEIQNRFAQSAARALKLPEVRARIEATGYPVVDDDTPAAFTADLIRDLPLWQTMIEQAGVEPT</sequence>
<dbReference type="InterPro" id="IPR042100">
    <property type="entry name" value="Bug_dom1"/>
</dbReference>
<organism evidence="3 4">
    <name type="scientific">Comamonas serinivorans</name>
    <dbReference type="NCBI Taxonomy" id="1082851"/>
    <lineage>
        <taxon>Bacteria</taxon>
        <taxon>Pseudomonadati</taxon>
        <taxon>Pseudomonadota</taxon>
        <taxon>Betaproteobacteria</taxon>
        <taxon>Burkholderiales</taxon>
        <taxon>Comamonadaceae</taxon>
        <taxon>Comamonas</taxon>
    </lineage>
</organism>
<dbReference type="EMBL" id="CP021455">
    <property type="protein sequence ID" value="ARU06737.1"/>
    <property type="molecule type" value="Genomic_DNA"/>
</dbReference>
<feature type="chain" id="PRO_5010994589" description="ABC transporter substrate-binding protein" evidence="2">
    <location>
        <begin position="30"/>
        <end position="334"/>
    </location>
</feature>
<dbReference type="OrthoDB" id="8678477at2"/>
<dbReference type="PANTHER" id="PTHR42928:SF5">
    <property type="entry name" value="BLR1237 PROTEIN"/>
    <property type="match status" value="1"/>
</dbReference>
<protein>
    <recommendedName>
        <fullName evidence="5">ABC transporter substrate-binding protein</fullName>
    </recommendedName>
</protein>
<name>A0A1Y0ESU6_9BURK</name>
<dbReference type="PROSITE" id="PS51318">
    <property type="entry name" value="TAT"/>
    <property type="match status" value="1"/>
</dbReference>
<dbReference type="Pfam" id="PF03401">
    <property type="entry name" value="TctC"/>
    <property type="match status" value="1"/>
</dbReference>
<evidence type="ECO:0000313" key="4">
    <source>
        <dbReference type="Proteomes" id="UP000196138"/>
    </source>
</evidence>
<evidence type="ECO:0000313" key="3">
    <source>
        <dbReference type="EMBL" id="ARU06737.1"/>
    </source>
</evidence>
<keyword evidence="4" id="KW-1185">Reference proteome</keyword>
<dbReference type="Gene3D" id="3.40.190.150">
    <property type="entry name" value="Bordetella uptake gene, domain 1"/>
    <property type="match status" value="1"/>
</dbReference>
<reference evidence="3 4" key="1">
    <citation type="submission" date="2017-05" db="EMBL/GenBank/DDBJ databases">
        <authorList>
            <person name="Song R."/>
            <person name="Chenine A.L."/>
            <person name="Ruprecht R.M."/>
        </authorList>
    </citation>
    <scope>NUCLEOTIDE SEQUENCE [LARGE SCALE GENOMIC DNA]</scope>
    <source>
        <strain evidence="3 4">DSM 26136</strain>
    </source>
</reference>
<proteinExistence type="inferred from homology"/>
<keyword evidence="2" id="KW-0732">Signal</keyword>
<comment type="similarity">
    <text evidence="1">Belongs to the UPF0065 (bug) family.</text>
</comment>
<dbReference type="KEGG" id="cser:CCO03_08065"/>
<dbReference type="CDD" id="cd07012">
    <property type="entry name" value="PBP2_Bug_TTT"/>
    <property type="match status" value="1"/>
</dbReference>
<accession>A0A1Y0ESU6</accession>
<feature type="signal peptide" evidence="2">
    <location>
        <begin position="1"/>
        <end position="29"/>
    </location>
</feature>
<evidence type="ECO:0008006" key="5">
    <source>
        <dbReference type="Google" id="ProtNLM"/>
    </source>
</evidence>